<dbReference type="CDD" id="cd06223">
    <property type="entry name" value="PRTases_typeI"/>
    <property type="match status" value="1"/>
</dbReference>
<dbReference type="EMBL" id="AZCV01000010">
    <property type="protein sequence ID" value="KRK36804.1"/>
    <property type="molecule type" value="Genomic_DNA"/>
</dbReference>
<comment type="catalytic activity">
    <reaction evidence="6">
        <text>orotidine 5'-phosphate + diphosphate = orotate + 5-phospho-alpha-D-ribose 1-diphosphate</text>
        <dbReference type="Rhea" id="RHEA:10380"/>
        <dbReference type="ChEBI" id="CHEBI:30839"/>
        <dbReference type="ChEBI" id="CHEBI:33019"/>
        <dbReference type="ChEBI" id="CHEBI:57538"/>
        <dbReference type="ChEBI" id="CHEBI:58017"/>
        <dbReference type="EC" id="2.4.2.10"/>
    </reaction>
</comment>
<accession>A0A0R1GZH0</accession>
<evidence type="ECO:0000313" key="9">
    <source>
        <dbReference type="Proteomes" id="UP000050909"/>
    </source>
</evidence>
<keyword evidence="9" id="KW-1185">Reference proteome</keyword>
<dbReference type="RefSeq" id="WP_054746371.1">
    <property type="nucleotide sequence ID" value="NZ_AZCV01000010.1"/>
</dbReference>
<evidence type="ECO:0000256" key="1">
    <source>
        <dbReference type="ARBA" id="ARBA00004889"/>
    </source>
</evidence>
<dbReference type="GO" id="GO:0019856">
    <property type="term" value="P:pyrimidine nucleobase biosynthetic process"/>
    <property type="evidence" value="ECO:0007669"/>
    <property type="project" value="TreeGrafter"/>
</dbReference>
<dbReference type="EC" id="2.4.2.10" evidence="2 6"/>
<keyword evidence="3 6" id="KW-0328">Glycosyltransferase</keyword>
<comment type="subunit">
    <text evidence="6">Homodimer.</text>
</comment>
<sequence length="215" mass="24164">MNDKVASDTVKDLLNIRAVQLSTNPPFVWNEEITAPIYTDNRLTMAYPRIRERITKNLAQLVREQFPEATVICGVPTAGIAYAALVSDRLELPFIYVHADLNHHGLIRELEGKLTAEDKVVLIDDLIASGAGSTNAAAAVRETGATVLGIAAIFSYQLPDVVRQLERLQLKLFTLTDYTHLIEEAVLFRLVDEDFNLTLKYWHENPTTWPEKFGE</sequence>
<comment type="caution">
    <text evidence="8">The sequence shown here is derived from an EMBL/GenBank/DDBJ whole genome shotgun (WGS) entry which is preliminary data.</text>
</comment>
<dbReference type="Pfam" id="PF00156">
    <property type="entry name" value="Pribosyltran"/>
    <property type="match status" value="1"/>
</dbReference>
<evidence type="ECO:0000256" key="5">
    <source>
        <dbReference type="ARBA" id="ARBA00022975"/>
    </source>
</evidence>
<comment type="pathway">
    <text evidence="1 6">Pyrimidine metabolism; UMP biosynthesis via de novo pathway; UMP from orotate: step 1/2.</text>
</comment>
<dbReference type="PATRIC" id="fig|1423722.3.peg.591"/>
<keyword evidence="4 6" id="KW-0808">Transferase</keyword>
<proteinExistence type="inferred from homology"/>
<dbReference type="InterPro" id="IPR000836">
    <property type="entry name" value="PRTase_dom"/>
</dbReference>
<evidence type="ECO:0000256" key="3">
    <source>
        <dbReference type="ARBA" id="ARBA00022676"/>
    </source>
</evidence>
<keyword evidence="6" id="KW-0460">Magnesium</keyword>
<dbReference type="GO" id="GO:0000287">
    <property type="term" value="F:magnesium ion binding"/>
    <property type="evidence" value="ECO:0007669"/>
    <property type="project" value="UniProtKB-UniRule"/>
</dbReference>
<dbReference type="InterPro" id="IPR023031">
    <property type="entry name" value="OPRT"/>
</dbReference>
<evidence type="ECO:0000256" key="2">
    <source>
        <dbReference type="ARBA" id="ARBA00011971"/>
    </source>
</evidence>
<comment type="cofactor">
    <cofactor evidence="6">
        <name>Mg(2+)</name>
        <dbReference type="ChEBI" id="CHEBI:18420"/>
    </cofactor>
</comment>
<evidence type="ECO:0000313" key="8">
    <source>
        <dbReference type="EMBL" id="KRK36804.1"/>
    </source>
</evidence>
<dbReference type="HAMAP" id="MF_01208">
    <property type="entry name" value="PyrE"/>
    <property type="match status" value="1"/>
</dbReference>
<keyword evidence="5 6" id="KW-0665">Pyrimidine biosynthesis</keyword>
<dbReference type="Gene3D" id="3.40.50.2020">
    <property type="match status" value="1"/>
</dbReference>
<feature type="binding site" description="in other chain" evidence="6">
    <location>
        <begin position="124"/>
        <end position="132"/>
    </location>
    <ligand>
        <name>5-phospho-alpha-D-ribose 1-diphosphate</name>
        <dbReference type="ChEBI" id="CHEBI:58017"/>
        <note>ligand shared between dimeric partners</note>
    </ligand>
</feature>
<dbReference type="UniPathway" id="UPA00070">
    <property type="reaction ID" value="UER00119"/>
</dbReference>
<protein>
    <recommendedName>
        <fullName evidence="2 6">Orotate phosphoribosyltransferase</fullName>
        <shortName evidence="6">OPRT</shortName>
        <shortName evidence="6">OPRTase</shortName>
        <ecNumber evidence="2 6">2.4.2.10</ecNumber>
    </recommendedName>
</protein>
<comment type="caution">
    <text evidence="6">Lacks conserved residue(s) required for the propagation of feature annotation.</text>
</comment>
<dbReference type="AlphaFoldDB" id="A0A0R1GZH0"/>
<dbReference type="Proteomes" id="UP000050909">
    <property type="component" value="Unassembled WGS sequence"/>
</dbReference>
<dbReference type="GO" id="GO:0004588">
    <property type="term" value="F:orotate phosphoribosyltransferase activity"/>
    <property type="evidence" value="ECO:0007669"/>
    <property type="project" value="UniProtKB-UniRule"/>
</dbReference>
<feature type="binding site" evidence="6">
    <location>
        <position position="104"/>
    </location>
    <ligand>
        <name>5-phospho-alpha-D-ribose 1-diphosphate</name>
        <dbReference type="ChEBI" id="CHEBI:58017"/>
        <note>ligand shared between dimeric partners</note>
    </ligand>
</feature>
<evidence type="ECO:0000259" key="7">
    <source>
        <dbReference type="Pfam" id="PF00156"/>
    </source>
</evidence>
<evidence type="ECO:0000256" key="4">
    <source>
        <dbReference type="ARBA" id="ARBA00022679"/>
    </source>
</evidence>
<organism evidence="8 9">
    <name type="scientific">Amylolactobacillus amylotrophicus DSM 20534</name>
    <dbReference type="NCBI Taxonomy" id="1423722"/>
    <lineage>
        <taxon>Bacteria</taxon>
        <taxon>Bacillati</taxon>
        <taxon>Bacillota</taxon>
        <taxon>Bacilli</taxon>
        <taxon>Lactobacillales</taxon>
        <taxon>Lactobacillaceae</taxon>
        <taxon>Amylolactobacillus</taxon>
    </lineage>
</organism>
<gene>
    <name evidence="6" type="primary">pyrE</name>
    <name evidence="8" type="ORF">FC62_GL000580</name>
</gene>
<comment type="function">
    <text evidence="6">Catalyzes the transfer of a ribosyl phosphate group from 5-phosphoribose 1-diphosphate to orotate, leading to the formation of orotidine monophosphate (OMP).</text>
</comment>
<dbReference type="GO" id="GO:0044205">
    <property type="term" value="P:'de novo' UMP biosynthetic process"/>
    <property type="evidence" value="ECO:0007669"/>
    <property type="project" value="UniProtKB-UniRule"/>
</dbReference>
<comment type="similarity">
    <text evidence="6">Belongs to the purine/pyrimidine phosphoribosyltransferase family. PyrE subfamily.</text>
</comment>
<dbReference type="InterPro" id="IPR029057">
    <property type="entry name" value="PRTase-like"/>
</dbReference>
<feature type="domain" description="Phosphoribosyltransferase" evidence="7">
    <location>
        <begin position="49"/>
        <end position="154"/>
    </location>
</feature>
<reference evidence="8 9" key="1">
    <citation type="journal article" date="2015" name="Genome Announc.">
        <title>Expanding the biotechnology potential of lactobacilli through comparative genomics of 213 strains and associated genera.</title>
        <authorList>
            <person name="Sun Z."/>
            <person name="Harris H.M."/>
            <person name="McCann A."/>
            <person name="Guo C."/>
            <person name="Argimon S."/>
            <person name="Zhang W."/>
            <person name="Yang X."/>
            <person name="Jeffery I.B."/>
            <person name="Cooney J.C."/>
            <person name="Kagawa T.F."/>
            <person name="Liu W."/>
            <person name="Song Y."/>
            <person name="Salvetti E."/>
            <person name="Wrobel A."/>
            <person name="Rasinkangas P."/>
            <person name="Parkhill J."/>
            <person name="Rea M.C."/>
            <person name="O'Sullivan O."/>
            <person name="Ritari J."/>
            <person name="Douillard F.P."/>
            <person name="Paul Ross R."/>
            <person name="Yang R."/>
            <person name="Briner A.E."/>
            <person name="Felis G.E."/>
            <person name="de Vos W.M."/>
            <person name="Barrangou R."/>
            <person name="Klaenhammer T.R."/>
            <person name="Caufield P.W."/>
            <person name="Cui Y."/>
            <person name="Zhang H."/>
            <person name="O'Toole P.W."/>
        </authorList>
    </citation>
    <scope>NUCLEOTIDE SEQUENCE [LARGE SCALE GENOMIC DNA]</scope>
    <source>
        <strain evidence="8 9">DSM 20534</strain>
    </source>
</reference>
<evidence type="ECO:0000256" key="6">
    <source>
        <dbReference type="HAMAP-Rule" id="MF_01208"/>
    </source>
</evidence>
<dbReference type="SUPFAM" id="SSF53271">
    <property type="entry name" value="PRTase-like"/>
    <property type="match status" value="1"/>
</dbReference>
<dbReference type="PANTHER" id="PTHR19278:SF9">
    <property type="entry name" value="URIDINE 5'-MONOPHOSPHATE SYNTHASE"/>
    <property type="match status" value="1"/>
</dbReference>
<dbReference type="PANTHER" id="PTHR19278">
    <property type="entry name" value="OROTATE PHOSPHORIBOSYLTRANSFERASE"/>
    <property type="match status" value="1"/>
</dbReference>
<name>A0A0R1GZH0_9LACO</name>